<dbReference type="Proteomes" id="UP000284163">
    <property type="component" value="Unassembled WGS sequence"/>
</dbReference>
<feature type="compositionally biased region" description="Polar residues" evidence="1">
    <location>
        <begin position="258"/>
        <end position="267"/>
    </location>
</feature>
<accession>A0A413KB87</accession>
<feature type="region of interest" description="Disordered" evidence="1">
    <location>
        <begin position="240"/>
        <end position="294"/>
    </location>
</feature>
<comment type="caution">
    <text evidence="2">The sequence shown here is derived from an EMBL/GenBank/DDBJ whole genome shotgun (WGS) entry which is preliminary data.</text>
</comment>
<dbReference type="EMBL" id="QSDK01000015">
    <property type="protein sequence ID" value="RGY75544.1"/>
    <property type="molecule type" value="Genomic_DNA"/>
</dbReference>
<evidence type="ECO:0000313" key="3">
    <source>
        <dbReference type="Proteomes" id="UP000284163"/>
    </source>
</evidence>
<dbReference type="AlphaFoldDB" id="A0A413KB87"/>
<evidence type="ECO:0000256" key="1">
    <source>
        <dbReference type="SAM" id="MobiDB-lite"/>
    </source>
</evidence>
<reference evidence="2 3" key="1">
    <citation type="submission" date="2018-08" db="EMBL/GenBank/DDBJ databases">
        <title>A genome reference for cultivated species of the human gut microbiota.</title>
        <authorList>
            <person name="Zou Y."/>
            <person name="Xue W."/>
            <person name="Luo G."/>
        </authorList>
    </citation>
    <scope>NUCLEOTIDE SEQUENCE [LARGE SCALE GENOMIC DNA]</scope>
    <source>
        <strain evidence="2 3">CF01-1</strain>
    </source>
</reference>
<name>A0A413KB87_BIFPS</name>
<feature type="compositionally biased region" description="Basic residues" evidence="1">
    <location>
        <begin position="284"/>
        <end position="294"/>
    </location>
</feature>
<proteinExistence type="predicted"/>
<feature type="compositionally biased region" description="Basic and acidic residues" evidence="1">
    <location>
        <begin position="1"/>
        <end position="20"/>
    </location>
</feature>
<organism evidence="2 3">
    <name type="scientific">Bifidobacterium pseudocatenulatum</name>
    <dbReference type="NCBI Taxonomy" id="28026"/>
    <lineage>
        <taxon>Bacteria</taxon>
        <taxon>Bacillati</taxon>
        <taxon>Actinomycetota</taxon>
        <taxon>Actinomycetes</taxon>
        <taxon>Bifidobacteriales</taxon>
        <taxon>Bifidobacteriaceae</taxon>
        <taxon>Bifidobacterium</taxon>
    </lineage>
</organism>
<gene>
    <name evidence="2" type="ORF">DXA22_08435</name>
</gene>
<feature type="region of interest" description="Disordered" evidence="1">
    <location>
        <begin position="1"/>
        <end position="37"/>
    </location>
</feature>
<protein>
    <submittedName>
        <fullName evidence="2">Uncharacterized protein</fullName>
    </submittedName>
</protein>
<evidence type="ECO:0000313" key="2">
    <source>
        <dbReference type="EMBL" id="RGY75544.1"/>
    </source>
</evidence>
<sequence length="294" mass="32417">MAGTDADKPDATDDVKHDETMGAGQVTDVAGGLERPSFWTDDMEREFRAEVKSLFDDMVGRQQGELSVRDQCEHAYEELTATVNGKYKELTGKDLPASMARNLDQLLTQITMAPLNEPEHGPGLWAKLPQHSITTMVEARALDLTGSPTRMDIDLMMLHTIRMGRFLTTHYTDWAQTLPPCWIRHDDVVQEVYALKCYMDLVVASPNGGLYAPTLQSLIHSTLERVKAYLASSEARTPTIGITCPDRRNANGSRPGRMSTSIGSTVTADGARNQVLTSHGGSPPRRKAWTRSAT</sequence>